<gene>
    <name evidence="1" type="ORF">SAMN05421545_2507</name>
</gene>
<sequence length="93" mass="10805">MQKKSARKAIKDTLNIELSDKAAQELYLNICNFLLHNDDKCYISVIRYKYLLLCDEISTAVSDYLVMEQLIEQMQAKHPLVLSAITYIARYKS</sequence>
<dbReference type="EMBL" id="FTNM01000003">
    <property type="protein sequence ID" value="SIR14372.1"/>
    <property type="molecule type" value="Genomic_DNA"/>
</dbReference>
<dbReference type="AlphaFoldDB" id="A0A1N6YIC4"/>
<dbReference type="OrthoDB" id="853057at2"/>
<protein>
    <submittedName>
        <fullName evidence="1">Uncharacterized protein</fullName>
    </submittedName>
</protein>
<evidence type="ECO:0000313" key="1">
    <source>
        <dbReference type="EMBL" id="SIR14372.1"/>
    </source>
</evidence>
<proteinExistence type="predicted"/>
<organism evidence="1 2">
    <name type="scientific">Pontibacter lucknowensis</name>
    <dbReference type="NCBI Taxonomy" id="1077936"/>
    <lineage>
        <taxon>Bacteria</taxon>
        <taxon>Pseudomonadati</taxon>
        <taxon>Bacteroidota</taxon>
        <taxon>Cytophagia</taxon>
        <taxon>Cytophagales</taxon>
        <taxon>Hymenobacteraceae</taxon>
        <taxon>Pontibacter</taxon>
    </lineage>
</organism>
<name>A0A1N6YIC4_9BACT</name>
<evidence type="ECO:0000313" key="2">
    <source>
        <dbReference type="Proteomes" id="UP000185924"/>
    </source>
</evidence>
<reference evidence="2" key="1">
    <citation type="submission" date="2017-01" db="EMBL/GenBank/DDBJ databases">
        <authorList>
            <person name="Varghese N."/>
            <person name="Submissions S."/>
        </authorList>
    </citation>
    <scope>NUCLEOTIDE SEQUENCE [LARGE SCALE GENOMIC DNA]</scope>
    <source>
        <strain evidence="2">DM9</strain>
    </source>
</reference>
<accession>A0A1N6YIC4</accession>
<keyword evidence="2" id="KW-1185">Reference proteome</keyword>
<dbReference type="RefSeq" id="WP_007655286.1">
    <property type="nucleotide sequence ID" value="NZ_FTNM01000003.1"/>
</dbReference>
<dbReference type="Proteomes" id="UP000185924">
    <property type="component" value="Unassembled WGS sequence"/>
</dbReference>